<dbReference type="STRING" id="670154.SAMN04488002_1063"/>
<feature type="chain" id="PRO_5011653628" evidence="1">
    <location>
        <begin position="18"/>
        <end position="246"/>
    </location>
</feature>
<keyword evidence="1" id="KW-0732">Signal</keyword>
<evidence type="ECO:0000313" key="3">
    <source>
        <dbReference type="Proteomes" id="UP000199658"/>
    </source>
</evidence>
<dbReference type="InterPro" id="IPR025644">
    <property type="entry name" value="DUF4344"/>
</dbReference>
<feature type="signal peptide" evidence="1">
    <location>
        <begin position="1"/>
        <end position="17"/>
    </location>
</feature>
<keyword evidence="3" id="KW-1185">Reference proteome</keyword>
<dbReference type="Proteomes" id="UP000199658">
    <property type="component" value="Unassembled WGS sequence"/>
</dbReference>
<gene>
    <name evidence="2" type="ORF">SAMN04488002_1063</name>
</gene>
<dbReference type="Pfam" id="PF14247">
    <property type="entry name" value="DUF4344"/>
    <property type="match status" value="2"/>
</dbReference>
<sequence>MKRLIAAAVCLPLSALAEEPVVEEQTAFVEANLLAIFYHEMAHAVIDLMEIPIYGQEEDAADTMAVLLIDALYEEEVAQGIAYDSAFGYINDPDGTEEVAYWDLHGPDEQRYFNHVCLFYGAAPEDREELAEDLGLPPERAVSCSEEYEQAIDSWGQIFDELEDGKGGSSFTLRPAAENEPARIRPLIEQEVAALNRDFALPTPVEVRIEACDEANAFYDPESVSITLCTEFEPYLDELFQKLDLD</sequence>
<evidence type="ECO:0000256" key="1">
    <source>
        <dbReference type="SAM" id="SignalP"/>
    </source>
</evidence>
<accession>A0A1I6G8K8</accession>
<protein>
    <submittedName>
        <fullName evidence="2">Putative metallopeptidase</fullName>
    </submittedName>
</protein>
<name>A0A1I6G8K8_9RHOB</name>
<proteinExistence type="predicted"/>
<organism evidence="2 3">
    <name type="scientific">Litoreibacter janthinus</name>
    <dbReference type="NCBI Taxonomy" id="670154"/>
    <lineage>
        <taxon>Bacteria</taxon>
        <taxon>Pseudomonadati</taxon>
        <taxon>Pseudomonadota</taxon>
        <taxon>Alphaproteobacteria</taxon>
        <taxon>Rhodobacterales</taxon>
        <taxon>Roseobacteraceae</taxon>
        <taxon>Litoreibacter</taxon>
    </lineage>
</organism>
<evidence type="ECO:0000313" key="2">
    <source>
        <dbReference type="EMBL" id="SFR38532.1"/>
    </source>
</evidence>
<dbReference type="RefSeq" id="WP_090213411.1">
    <property type="nucleotide sequence ID" value="NZ_FOYO01000001.1"/>
</dbReference>
<reference evidence="3" key="1">
    <citation type="submission" date="2016-10" db="EMBL/GenBank/DDBJ databases">
        <authorList>
            <person name="Varghese N."/>
            <person name="Submissions S."/>
        </authorList>
    </citation>
    <scope>NUCLEOTIDE SEQUENCE [LARGE SCALE GENOMIC DNA]</scope>
    <source>
        <strain evidence="3">DSM 26921</strain>
    </source>
</reference>
<dbReference type="OrthoDB" id="935695at2"/>
<dbReference type="AlphaFoldDB" id="A0A1I6G8K8"/>
<dbReference type="EMBL" id="FOYO01000001">
    <property type="protein sequence ID" value="SFR38532.1"/>
    <property type="molecule type" value="Genomic_DNA"/>
</dbReference>